<name>A0A6J6E1N2_9ZZZZ</name>
<dbReference type="InterPro" id="IPR036374">
    <property type="entry name" value="OxRdtase_Mopterin-bd_sf"/>
</dbReference>
<dbReference type="InterPro" id="IPR000572">
    <property type="entry name" value="OxRdtase_Mopterin-bd_dom"/>
</dbReference>
<feature type="domain" description="Moybdenum cofactor oxidoreductase dimerisation" evidence="2">
    <location>
        <begin position="71"/>
        <end position="165"/>
    </location>
</feature>
<gene>
    <name evidence="3" type="ORF">UFOPK1722_00267</name>
</gene>
<proteinExistence type="predicted"/>
<dbReference type="Pfam" id="PF00174">
    <property type="entry name" value="Oxidored_molyb"/>
    <property type="match status" value="1"/>
</dbReference>
<dbReference type="GO" id="GO:0006790">
    <property type="term" value="P:sulfur compound metabolic process"/>
    <property type="evidence" value="ECO:0007669"/>
    <property type="project" value="TreeGrafter"/>
</dbReference>
<evidence type="ECO:0000313" key="3">
    <source>
        <dbReference type="EMBL" id="CAB4569284.1"/>
    </source>
</evidence>
<evidence type="ECO:0000259" key="2">
    <source>
        <dbReference type="Pfam" id="PF03404"/>
    </source>
</evidence>
<feature type="domain" description="Oxidoreductase molybdopterin-binding" evidence="1">
    <location>
        <begin position="6"/>
        <end position="59"/>
    </location>
</feature>
<dbReference type="PANTHER" id="PTHR19372">
    <property type="entry name" value="SULFITE REDUCTASE"/>
    <property type="match status" value="1"/>
</dbReference>
<organism evidence="3">
    <name type="scientific">freshwater metagenome</name>
    <dbReference type="NCBI Taxonomy" id="449393"/>
    <lineage>
        <taxon>unclassified sequences</taxon>
        <taxon>metagenomes</taxon>
        <taxon>ecological metagenomes</taxon>
    </lineage>
</organism>
<dbReference type="InterPro" id="IPR014756">
    <property type="entry name" value="Ig_E-set"/>
</dbReference>
<dbReference type="PANTHER" id="PTHR19372:SF7">
    <property type="entry name" value="SULFITE OXIDASE, MITOCHONDRIAL"/>
    <property type="match status" value="1"/>
</dbReference>
<dbReference type="GO" id="GO:0020037">
    <property type="term" value="F:heme binding"/>
    <property type="evidence" value="ECO:0007669"/>
    <property type="project" value="TreeGrafter"/>
</dbReference>
<dbReference type="GO" id="GO:0030151">
    <property type="term" value="F:molybdenum ion binding"/>
    <property type="evidence" value="ECO:0007669"/>
    <property type="project" value="InterPro"/>
</dbReference>
<dbReference type="SUPFAM" id="SSF56524">
    <property type="entry name" value="Oxidoreductase molybdopterin-binding domain"/>
    <property type="match status" value="1"/>
</dbReference>
<dbReference type="SUPFAM" id="SSF81296">
    <property type="entry name" value="E set domains"/>
    <property type="match status" value="1"/>
</dbReference>
<dbReference type="GO" id="GO:0043546">
    <property type="term" value="F:molybdopterin cofactor binding"/>
    <property type="evidence" value="ECO:0007669"/>
    <property type="project" value="TreeGrafter"/>
</dbReference>
<dbReference type="Gene3D" id="3.90.420.10">
    <property type="entry name" value="Oxidoreductase, molybdopterin-binding domain"/>
    <property type="match status" value="1"/>
</dbReference>
<accession>A0A6J6E1N2</accession>
<dbReference type="Gene3D" id="2.60.40.650">
    <property type="match status" value="1"/>
</dbReference>
<evidence type="ECO:0000259" key="1">
    <source>
        <dbReference type="Pfam" id="PF00174"/>
    </source>
</evidence>
<protein>
    <submittedName>
        <fullName evidence="3">Unannotated protein</fullName>
    </submittedName>
</protein>
<sequence length="180" mass="20007">MARDGRDAMLAIGMNGEPLPLMHGFPARLIVPGIYGYVSATKWISEIEINRWSDAEGYWVPRGWAREAPIKTQSRIDVPRRGQKIDSGPTKIAGVAWAQHTGVAKVEVRVDEGEWIEATLSEDLTDDAWRLWSVDWTATPGRHNIRVRATDKSGYTQTEEVASVAPDGATGWHTRTVDVN</sequence>
<reference evidence="3" key="1">
    <citation type="submission" date="2020-05" db="EMBL/GenBank/DDBJ databases">
        <authorList>
            <person name="Chiriac C."/>
            <person name="Salcher M."/>
            <person name="Ghai R."/>
            <person name="Kavagutti S V."/>
        </authorList>
    </citation>
    <scope>NUCLEOTIDE SEQUENCE</scope>
</reference>
<dbReference type="EMBL" id="CAEZTS010000013">
    <property type="protein sequence ID" value="CAB4569284.1"/>
    <property type="molecule type" value="Genomic_DNA"/>
</dbReference>
<dbReference type="InterPro" id="IPR005066">
    <property type="entry name" value="MoCF_OxRdtse_dimer"/>
</dbReference>
<dbReference type="AlphaFoldDB" id="A0A6J6E1N2"/>
<dbReference type="Pfam" id="PF03404">
    <property type="entry name" value="Mo-co_dimer"/>
    <property type="match status" value="1"/>
</dbReference>
<dbReference type="GO" id="GO:0008482">
    <property type="term" value="F:sulfite oxidase activity"/>
    <property type="evidence" value="ECO:0007669"/>
    <property type="project" value="TreeGrafter"/>
</dbReference>